<dbReference type="Gene3D" id="3.30.710.10">
    <property type="entry name" value="Potassium Channel Kv1.1, Chain A"/>
    <property type="match status" value="1"/>
</dbReference>
<keyword evidence="2" id="KW-1185">Reference proteome</keyword>
<dbReference type="AlphaFoldDB" id="A0AAD6ST55"/>
<evidence type="ECO:0000313" key="1">
    <source>
        <dbReference type="EMBL" id="KAJ7033586.1"/>
    </source>
</evidence>
<dbReference type="SUPFAM" id="SSF54695">
    <property type="entry name" value="POZ domain"/>
    <property type="match status" value="1"/>
</dbReference>
<organism evidence="1 2">
    <name type="scientific">Mycena alexandri</name>
    <dbReference type="NCBI Taxonomy" id="1745969"/>
    <lineage>
        <taxon>Eukaryota</taxon>
        <taxon>Fungi</taxon>
        <taxon>Dikarya</taxon>
        <taxon>Basidiomycota</taxon>
        <taxon>Agaricomycotina</taxon>
        <taxon>Agaricomycetes</taxon>
        <taxon>Agaricomycetidae</taxon>
        <taxon>Agaricales</taxon>
        <taxon>Marasmiineae</taxon>
        <taxon>Mycenaceae</taxon>
        <taxon>Mycena</taxon>
    </lineage>
</organism>
<dbReference type="EMBL" id="JARJCM010000064">
    <property type="protein sequence ID" value="KAJ7033586.1"/>
    <property type="molecule type" value="Genomic_DNA"/>
</dbReference>
<evidence type="ECO:0000313" key="2">
    <source>
        <dbReference type="Proteomes" id="UP001218188"/>
    </source>
</evidence>
<gene>
    <name evidence="1" type="ORF">C8F04DRAFT_957517</name>
</gene>
<name>A0AAD6ST55_9AGAR</name>
<dbReference type="Proteomes" id="UP001218188">
    <property type="component" value="Unassembled WGS sequence"/>
</dbReference>
<comment type="caution">
    <text evidence="1">The sequence shown here is derived from an EMBL/GenBank/DDBJ whole genome shotgun (WGS) entry which is preliminary data.</text>
</comment>
<evidence type="ECO:0008006" key="3">
    <source>
        <dbReference type="Google" id="ProtNLM"/>
    </source>
</evidence>
<protein>
    <recommendedName>
        <fullName evidence="3">BTB domain-containing protein</fullName>
    </recommendedName>
</protein>
<reference evidence="1" key="1">
    <citation type="submission" date="2023-03" db="EMBL/GenBank/DDBJ databases">
        <title>Massive genome expansion in bonnet fungi (Mycena s.s.) driven by repeated elements and novel gene families across ecological guilds.</title>
        <authorList>
            <consortium name="Lawrence Berkeley National Laboratory"/>
            <person name="Harder C.B."/>
            <person name="Miyauchi S."/>
            <person name="Viragh M."/>
            <person name="Kuo A."/>
            <person name="Thoen E."/>
            <person name="Andreopoulos B."/>
            <person name="Lu D."/>
            <person name="Skrede I."/>
            <person name="Drula E."/>
            <person name="Henrissat B."/>
            <person name="Morin E."/>
            <person name="Kohler A."/>
            <person name="Barry K."/>
            <person name="LaButti K."/>
            <person name="Morin E."/>
            <person name="Salamov A."/>
            <person name="Lipzen A."/>
            <person name="Mereny Z."/>
            <person name="Hegedus B."/>
            <person name="Baldrian P."/>
            <person name="Stursova M."/>
            <person name="Weitz H."/>
            <person name="Taylor A."/>
            <person name="Grigoriev I.V."/>
            <person name="Nagy L.G."/>
            <person name="Martin F."/>
            <person name="Kauserud H."/>
        </authorList>
    </citation>
    <scope>NUCLEOTIDE SEQUENCE</scope>
    <source>
        <strain evidence="1">CBHHK200</strain>
    </source>
</reference>
<dbReference type="InterPro" id="IPR011333">
    <property type="entry name" value="SKP1/BTB/POZ_sf"/>
</dbReference>
<sequence length="327" mass="36933">MNVPADGSSKLEAQVGDSEFTRAEGLWFQDCGLIIRAETTIFRVSRDFLATHSPVFADMLTLPAPDAADMMDGCPFVLLPDRAEDVTVFLKALVYYNFFEPYPAPPTLSILTGVLRMSHKYEVQELRKRALTHLSAFHPTTLSEYQALDGKSALWFTELTRDGFLPILVMARTLDIEWILPIAFYRICDFDLDRDILEADISLDDKVRCVTGSRILETAGVSKMVDFLWSPLTGLGCGSPMGCMTSRVKSRRSVEHRREQTAADMVTSPLTVWAEASWKRLDVCDLCLSSMKTAHHQAMQSLWDRLPEIFELPEWNELERLKAEALA</sequence>
<proteinExistence type="predicted"/>
<accession>A0AAD6ST55</accession>